<dbReference type="Gene3D" id="1.10.260.40">
    <property type="entry name" value="lambda repressor-like DNA-binding domains"/>
    <property type="match status" value="1"/>
</dbReference>
<feature type="domain" description="HTH cro/C1-type" evidence="2">
    <location>
        <begin position="26"/>
        <end position="60"/>
    </location>
</feature>
<name>A0ABW2MLT4_9ACTN</name>
<evidence type="ECO:0000256" key="1">
    <source>
        <dbReference type="SAM" id="MobiDB-lite"/>
    </source>
</evidence>
<dbReference type="InterPro" id="IPR001387">
    <property type="entry name" value="Cro/C1-type_HTH"/>
</dbReference>
<feature type="compositionally biased region" description="Pro residues" evidence="1">
    <location>
        <begin position="90"/>
        <end position="112"/>
    </location>
</feature>
<dbReference type="SMART" id="SM00530">
    <property type="entry name" value="HTH_XRE"/>
    <property type="match status" value="1"/>
</dbReference>
<feature type="region of interest" description="Disordered" evidence="1">
    <location>
        <begin position="84"/>
        <end position="145"/>
    </location>
</feature>
<dbReference type="PRINTS" id="PR01217">
    <property type="entry name" value="PRICHEXTENSN"/>
</dbReference>
<dbReference type="PROSITE" id="PS50943">
    <property type="entry name" value="HTH_CROC1"/>
    <property type="match status" value="1"/>
</dbReference>
<dbReference type="InterPro" id="IPR010982">
    <property type="entry name" value="Lambda_DNA-bd_dom_sf"/>
</dbReference>
<reference evidence="4" key="1">
    <citation type="journal article" date="2019" name="Int. J. Syst. Evol. Microbiol.">
        <title>The Global Catalogue of Microorganisms (GCM) 10K type strain sequencing project: providing services to taxonomists for standard genome sequencing and annotation.</title>
        <authorList>
            <consortium name="The Broad Institute Genomics Platform"/>
            <consortium name="The Broad Institute Genome Sequencing Center for Infectious Disease"/>
            <person name="Wu L."/>
            <person name="Ma J."/>
        </authorList>
    </citation>
    <scope>NUCLEOTIDE SEQUENCE [LARGE SCALE GENOMIC DNA]</scope>
    <source>
        <strain evidence="4">ICMP 19430</strain>
    </source>
</reference>
<feature type="compositionally biased region" description="Low complexity" evidence="1">
    <location>
        <begin position="183"/>
        <end position="201"/>
    </location>
</feature>
<comment type="caution">
    <text evidence="3">The sequence shown here is derived from an EMBL/GenBank/DDBJ whole genome shotgun (WGS) entry which is preliminary data.</text>
</comment>
<gene>
    <name evidence="3" type="ORF">ACFQW9_29475</name>
</gene>
<dbReference type="CDD" id="cd00093">
    <property type="entry name" value="HTH_XRE"/>
    <property type="match status" value="1"/>
</dbReference>
<dbReference type="Proteomes" id="UP001596509">
    <property type="component" value="Unassembled WGS sequence"/>
</dbReference>
<sequence length="544" mass="57971">MSENSVEALLEEARLTAAIPPPAERQRLREAAGLSRAQVASAVGVGRSTVANWETGVSDPQPPARLSYLRLLKGLVEIYPAAPASAPATAPDPAPGPTSEPTPTPTPTPTPAPAAVADPEPTVPVPAFTGHDTLRGPDGLAVEGEPGPCVRCGVTTTFRSTDGHPLHAGAFCVPAAPSNATAPTPAVTPAATVPAPATASPTPAPVPTRPQRRARSAARAQAETTSLIGRAVQEEAERSGGDEEAALKALVKRAIPDVMHLFNETRATARYDYTAYPALPDILKKPSKKDPDQIWEARPRFHHPGYSLKAPGDIRVTALDVNAAYLSALKCWLPIGKLDHSTGADGVEPKRSGVHLITPAPWTHPHLPDPIGDRDEPGALWVTNATLRLLQRLSGPKHGLTEAPVIHESWTSGATENFLDALRKTLGAAREAAIAEDDFLTLEYVKAMYSKFISTMGESIHNREMVRPDWMHIIHSQAYANLWGKAYKAHQAGLDVVAMTGTDELHVTGDWRQVFPEGRGVAQMKIKYGEGRASGEYTIGTVTR</sequence>
<proteinExistence type="predicted"/>
<feature type="region of interest" description="Disordered" evidence="1">
    <location>
        <begin position="183"/>
        <end position="210"/>
    </location>
</feature>
<evidence type="ECO:0000313" key="3">
    <source>
        <dbReference type="EMBL" id="MFC7354791.1"/>
    </source>
</evidence>
<feature type="region of interest" description="Disordered" evidence="1">
    <location>
        <begin position="28"/>
        <end position="64"/>
    </location>
</feature>
<keyword evidence="4" id="KW-1185">Reference proteome</keyword>
<evidence type="ECO:0000313" key="4">
    <source>
        <dbReference type="Proteomes" id="UP001596509"/>
    </source>
</evidence>
<evidence type="ECO:0000259" key="2">
    <source>
        <dbReference type="PROSITE" id="PS50943"/>
    </source>
</evidence>
<organism evidence="3 4">
    <name type="scientific">Streptomyces caviscabies</name>
    <dbReference type="NCBI Taxonomy" id="90079"/>
    <lineage>
        <taxon>Bacteria</taxon>
        <taxon>Bacillati</taxon>
        <taxon>Actinomycetota</taxon>
        <taxon>Actinomycetes</taxon>
        <taxon>Kitasatosporales</taxon>
        <taxon>Streptomycetaceae</taxon>
        <taxon>Streptomyces</taxon>
    </lineage>
</organism>
<dbReference type="SUPFAM" id="SSF47413">
    <property type="entry name" value="lambda repressor-like DNA-binding domains"/>
    <property type="match status" value="1"/>
</dbReference>
<dbReference type="RefSeq" id="WP_319287921.1">
    <property type="nucleotide sequence ID" value="NZ_JBHTCK010000010.1"/>
</dbReference>
<dbReference type="EMBL" id="JBHTCK010000010">
    <property type="protein sequence ID" value="MFC7354791.1"/>
    <property type="molecule type" value="Genomic_DNA"/>
</dbReference>
<protein>
    <submittedName>
        <fullName evidence="3">Helix-turn-helix domain-containing protein</fullName>
    </submittedName>
</protein>
<accession>A0ABW2MLT4</accession>
<dbReference type="Pfam" id="PF13560">
    <property type="entry name" value="HTH_31"/>
    <property type="match status" value="1"/>
</dbReference>